<feature type="region of interest" description="Disordered" evidence="1">
    <location>
        <begin position="386"/>
        <end position="429"/>
    </location>
</feature>
<evidence type="ECO:0000256" key="1">
    <source>
        <dbReference type="SAM" id="MobiDB-lite"/>
    </source>
</evidence>
<evidence type="ECO:0000313" key="2">
    <source>
        <dbReference type="EMBL" id="TDP87631.1"/>
    </source>
</evidence>
<feature type="compositionally biased region" description="Gly residues" evidence="1">
    <location>
        <begin position="280"/>
        <end position="293"/>
    </location>
</feature>
<protein>
    <recommendedName>
        <fullName evidence="4">Flagellar motility protein MotE (MotC chaperone)</fullName>
    </recommendedName>
</protein>
<feature type="compositionally biased region" description="Gly residues" evidence="1">
    <location>
        <begin position="90"/>
        <end position="104"/>
    </location>
</feature>
<keyword evidence="3" id="KW-1185">Reference proteome</keyword>
<feature type="compositionally biased region" description="Low complexity" evidence="1">
    <location>
        <begin position="105"/>
        <end position="189"/>
    </location>
</feature>
<gene>
    <name evidence="2" type="ORF">EDD54_1530</name>
</gene>
<feature type="compositionally biased region" description="Gly residues" evidence="1">
    <location>
        <begin position="190"/>
        <end position="202"/>
    </location>
</feature>
<dbReference type="AlphaFoldDB" id="A0A4R6RLT9"/>
<name>A0A4R6RLT9_9HYPH</name>
<accession>A0A4R6RLT9</accession>
<comment type="caution">
    <text evidence="2">The sequence shown here is derived from an EMBL/GenBank/DDBJ whole genome shotgun (WGS) entry which is preliminary data.</text>
</comment>
<reference evidence="2 3" key="1">
    <citation type="submission" date="2019-03" db="EMBL/GenBank/DDBJ databases">
        <title>Genomic Encyclopedia of Type Strains, Phase IV (KMG-IV): sequencing the most valuable type-strain genomes for metagenomic binning, comparative biology and taxonomic classification.</title>
        <authorList>
            <person name="Goeker M."/>
        </authorList>
    </citation>
    <scope>NUCLEOTIDE SEQUENCE [LARGE SCALE GENOMIC DNA]</scope>
    <source>
        <strain evidence="2 3">DSM 102969</strain>
    </source>
</reference>
<evidence type="ECO:0000313" key="3">
    <source>
        <dbReference type="Proteomes" id="UP000294547"/>
    </source>
</evidence>
<feature type="region of interest" description="Disordered" evidence="1">
    <location>
        <begin position="88"/>
        <end position="227"/>
    </location>
</feature>
<dbReference type="Proteomes" id="UP000294547">
    <property type="component" value="Unassembled WGS sequence"/>
</dbReference>
<dbReference type="RefSeq" id="WP_126541644.1">
    <property type="nucleotide sequence ID" value="NZ_BSPM01000008.1"/>
</dbReference>
<dbReference type="OrthoDB" id="9791432at2"/>
<organism evidence="2 3">
    <name type="scientific">Oharaeibacter diazotrophicus</name>
    <dbReference type="NCBI Taxonomy" id="1920512"/>
    <lineage>
        <taxon>Bacteria</taxon>
        <taxon>Pseudomonadati</taxon>
        <taxon>Pseudomonadota</taxon>
        <taxon>Alphaproteobacteria</taxon>
        <taxon>Hyphomicrobiales</taxon>
        <taxon>Pleomorphomonadaceae</taxon>
        <taxon>Oharaeibacter</taxon>
    </lineage>
</organism>
<dbReference type="EMBL" id="SNXY01000006">
    <property type="protein sequence ID" value="TDP87631.1"/>
    <property type="molecule type" value="Genomic_DNA"/>
</dbReference>
<evidence type="ECO:0008006" key="4">
    <source>
        <dbReference type="Google" id="ProtNLM"/>
    </source>
</evidence>
<sequence>MKTLRLLPIVLFATSALLVLKLVGLATGAGSFALGPVAAVAAGDGGHGGEAEGGHGAAKPADAESIEDPIILGAPLDLAKEAEALAKQQEGGGHGGGHGAPAEGGHGEAAPAEGGHGEAAPAEGGHGEAAPAAGEHGAAAPAEGGHGEAVPAAGEHAAAPAEGGHGEAAPAAGEHGAAPAEGGHAAPAEGGHGAPAEGGHGSSGPKLPEGVSTVRPEEYQPPGSTSEAAVLEALGKRRDELDRRQQEIDVRMKLLRAAEIRLQQRVDELKSIENQLNTVPGGGGAAAGQGGAAAPGAAAAEQEDEQIKGLVQLYEAMKPKAAAEVFNSLDVSVLTAIARKMNPRKLSPILAAMAPTKAARLTLLLAGDQGPRQIVVRMTDEPSSQAPLAIPLVPGGTPDEMTIPVPESGGDAGPTDPAALPKIQPAPNG</sequence>
<dbReference type="SUPFAM" id="SSF158791">
    <property type="entry name" value="MgtE N-terminal domain-like"/>
    <property type="match status" value="1"/>
</dbReference>
<feature type="region of interest" description="Disordered" evidence="1">
    <location>
        <begin position="280"/>
        <end position="300"/>
    </location>
</feature>
<proteinExistence type="predicted"/>